<comment type="caution">
    <text evidence="2">The sequence shown here is derived from an EMBL/GenBank/DDBJ whole genome shotgun (WGS) entry which is preliminary data.</text>
</comment>
<name>A0A0T5ZYK1_UNCKA</name>
<keyword evidence="1 2" id="KW-0812">Transmembrane</keyword>
<evidence type="ECO:0000313" key="2">
    <source>
        <dbReference type="EMBL" id="KRT67799.1"/>
    </source>
</evidence>
<evidence type="ECO:0000313" key="3">
    <source>
        <dbReference type="Proteomes" id="UP000051297"/>
    </source>
</evidence>
<keyword evidence="1" id="KW-0472">Membrane</keyword>
<organism evidence="2 3">
    <name type="scientific">candidate division WWE3 bacterium CSP1-7</name>
    <dbReference type="NCBI Taxonomy" id="1576480"/>
    <lineage>
        <taxon>Bacteria</taxon>
        <taxon>Katanobacteria</taxon>
    </lineage>
</organism>
<dbReference type="STRING" id="1576480.XU08_C0001G0209"/>
<feature type="transmembrane region" description="Helical" evidence="1">
    <location>
        <begin position="120"/>
        <end position="144"/>
    </location>
</feature>
<evidence type="ECO:0000256" key="1">
    <source>
        <dbReference type="SAM" id="Phobius"/>
    </source>
</evidence>
<dbReference type="Proteomes" id="UP000051297">
    <property type="component" value="Unassembled WGS sequence"/>
</dbReference>
<dbReference type="PATRIC" id="fig|1576480.3.peg.210"/>
<feature type="transmembrane region" description="Helical" evidence="1">
    <location>
        <begin position="81"/>
        <end position="100"/>
    </location>
</feature>
<proteinExistence type="predicted"/>
<feature type="transmembrane region" description="Helical" evidence="1">
    <location>
        <begin position="45"/>
        <end position="75"/>
    </location>
</feature>
<reference evidence="2 3" key="1">
    <citation type="submission" date="2015-05" db="EMBL/GenBank/DDBJ databases">
        <title>Critical biogeochemical functions in the subsurface are associated with bacteria from new phyla and little studied lineages.</title>
        <authorList>
            <person name="Hug L.A."/>
            <person name="Thomas B.C."/>
            <person name="Sharon I."/>
            <person name="Brown C.T."/>
            <person name="Sharma R."/>
            <person name="Hettich R.L."/>
            <person name="Wilkins M.J."/>
            <person name="Williams K.H."/>
            <person name="Singh A."/>
            <person name="Banfield J.F."/>
        </authorList>
    </citation>
    <scope>NUCLEOTIDE SEQUENCE [LARGE SCALE GENOMIC DNA]</scope>
    <source>
        <strain evidence="2">CSP1-7</strain>
    </source>
</reference>
<feature type="transmembrane region" description="Helical" evidence="1">
    <location>
        <begin position="208"/>
        <end position="233"/>
    </location>
</feature>
<sequence length="282" mass="31136">MNETIIYASLISAFIAGMIALFAPCCVTYLLPAYLGNIFRERKKVLLMTFVFSLGIFVVLLPAVLGVQALSVFVFRYHDQIYLTGGLLMILFGVLAFLGIKLPMPRLSQPNIEQPDFASIFTLGVVSGITSACCAPVLAGVLTLSFLAPSFWLAILIGAFYVLGMVFPLYVMSYFIDSKRVLNGNWLKKPIMQLELGGKNFPILRSNLISSLIFLVMGTLVIYLTLATDFSMAESAQKLTALVSQLQQTMGQIPYINVLFGAAVLAIFGFLWYQTFRGKNDR</sequence>
<dbReference type="InterPro" id="IPR051790">
    <property type="entry name" value="Cytochrome_c-biogenesis_DsbD"/>
</dbReference>
<feature type="transmembrane region" description="Helical" evidence="1">
    <location>
        <begin position="150"/>
        <end position="171"/>
    </location>
</feature>
<accession>A0A0T5ZYK1</accession>
<gene>
    <name evidence="2" type="ORF">XU08_C0001G0209</name>
</gene>
<dbReference type="PANTHER" id="PTHR31272:SF9">
    <property type="entry name" value="BLL1027 PROTEIN"/>
    <property type="match status" value="1"/>
</dbReference>
<protein>
    <submittedName>
        <fullName evidence="2">Cytochrome c biogenesis protein transmembrane region</fullName>
    </submittedName>
</protein>
<keyword evidence="1" id="KW-1133">Transmembrane helix</keyword>
<feature type="transmembrane region" description="Helical" evidence="1">
    <location>
        <begin position="6"/>
        <end position="33"/>
    </location>
</feature>
<feature type="transmembrane region" description="Helical" evidence="1">
    <location>
        <begin position="253"/>
        <end position="273"/>
    </location>
</feature>
<dbReference type="AlphaFoldDB" id="A0A0T5ZYK1"/>
<dbReference type="PANTHER" id="PTHR31272">
    <property type="entry name" value="CYTOCHROME C-TYPE BIOGENESIS PROTEIN HI_1454-RELATED"/>
    <property type="match status" value="1"/>
</dbReference>
<dbReference type="EMBL" id="LDXK01000001">
    <property type="protein sequence ID" value="KRT67799.1"/>
    <property type="molecule type" value="Genomic_DNA"/>
</dbReference>